<name>A0A2M4B5L9_9DIPT</name>
<dbReference type="EMBL" id="GGFK01014787">
    <property type="protein sequence ID" value="MBW48108.1"/>
    <property type="molecule type" value="Transcribed_RNA"/>
</dbReference>
<feature type="chain" id="PRO_5014818029" evidence="1">
    <location>
        <begin position="26"/>
        <end position="75"/>
    </location>
</feature>
<accession>A0A2M4B5L9</accession>
<sequence length="75" mass="7917">MGPAGRTSGCLLVRILPLFSRFCCAWAVCVDTEGRIGEAPCGSICGRWLGLFPMAPVSCFGFCNPPTVRPAVPTV</sequence>
<feature type="signal peptide" evidence="1">
    <location>
        <begin position="1"/>
        <end position="25"/>
    </location>
</feature>
<protein>
    <submittedName>
        <fullName evidence="2">Putative secreted protein</fullName>
    </submittedName>
</protein>
<organism evidence="2">
    <name type="scientific">Anopheles triannulatus</name>
    <dbReference type="NCBI Taxonomy" id="58253"/>
    <lineage>
        <taxon>Eukaryota</taxon>
        <taxon>Metazoa</taxon>
        <taxon>Ecdysozoa</taxon>
        <taxon>Arthropoda</taxon>
        <taxon>Hexapoda</taxon>
        <taxon>Insecta</taxon>
        <taxon>Pterygota</taxon>
        <taxon>Neoptera</taxon>
        <taxon>Endopterygota</taxon>
        <taxon>Diptera</taxon>
        <taxon>Nematocera</taxon>
        <taxon>Culicoidea</taxon>
        <taxon>Culicidae</taxon>
        <taxon>Anophelinae</taxon>
        <taxon>Anopheles</taxon>
    </lineage>
</organism>
<evidence type="ECO:0000256" key="1">
    <source>
        <dbReference type="SAM" id="SignalP"/>
    </source>
</evidence>
<keyword evidence="1" id="KW-0732">Signal</keyword>
<evidence type="ECO:0000313" key="2">
    <source>
        <dbReference type="EMBL" id="MBW48108.1"/>
    </source>
</evidence>
<proteinExistence type="predicted"/>
<reference evidence="2" key="1">
    <citation type="submission" date="2018-01" db="EMBL/GenBank/DDBJ databases">
        <title>An insight into the sialome of Amazonian anophelines.</title>
        <authorList>
            <person name="Ribeiro J.M."/>
            <person name="Scarpassa V."/>
            <person name="Calvo E."/>
        </authorList>
    </citation>
    <scope>NUCLEOTIDE SEQUENCE</scope>
    <source>
        <tissue evidence="2">Salivary glands</tissue>
    </source>
</reference>
<dbReference type="AlphaFoldDB" id="A0A2M4B5L9"/>